<keyword evidence="1" id="KW-0175">Coiled coil</keyword>
<dbReference type="RefSeq" id="XP_002502385.1">
    <property type="nucleotide sequence ID" value="XM_002502339.1"/>
</dbReference>
<dbReference type="KEGG" id="mis:MICPUN_108210"/>
<gene>
    <name evidence="2" type="ORF">MICPUN_108210</name>
</gene>
<accession>C1E5J6</accession>
<protein>
    <submittedName>
        <fullName evidence="2">Uncharacterized protein</fullName>
    </submittedName>
</protein>
<keyword evidence="3" id="KW-1185">Reference proteome</keyword>
<dbReference type="Proteomes" id="UP000002009">
    <property type="component" value="Chromosome 5"/>
</dbReference>
<dbReference type="AlphaFoldDB" id="C1E5J6"/>
<sequence length="69" mass="8191">MAARERERLRQAELESDRLREELETVANHLAHERAERERDAARWRARESAANDRERLARTRIAALEVRA</sequence>
<dbReference type="GeneID" id="8243298"/>
<organism evidence="2 3">
    <name type="scientific">Micromonas commoda (strain RCC299 / NOUM17 / CCMP2709)</name>
    <name type="common">Picoplanktonic green alga</name>
    <dbReference type="NCBI Taxonomy" id="296587"/>
    <lineage>
        <taxon>Eukaryota</taxon>
        <taxon>Viridiplantae</taxon>
        <taxon>Chlorophyta</taxon>
        <taxon>Mamiellophyceae</taxon>
        <taxon>Mamiellales</taxon>
        <taxon>Mamiellaceae</taxon>
        <taxon>Micromonas</taxon>
    </lineage>
</organism>
<name>C1E5J6_MICCC</name>
<evidence type="ECO:0000313" key="2">
    <source>
        <dbReference type="EMBL" id="ACO63643.1"/>
    </source>
</evidence>
<dbReference type="OrthoDB" id="2219495at2759"/>
<feature type="coiled-coil region" evidence="1">
    <location>
        <begin position="2"/>
        <end position="36"/>
    </location>
</feature>
<reference evidence="2 3" key="1">
    <citation type="journal article" date="2009" name="Science">
        <title>Green evolution and dynamic adaptations revealed by genomes of the marine picoeukaryotes Micromonas.</title>
        <authorList>
            <person name="Worden A.Z."/>
            <person name="Lee J.H."/>
            <person name="Mock T."/>
            <person name="Rouze P."/>
            <person name="Simmons M.P."/>
            <person name="Aerts A.L."/>
            <person name="Allen A.E."/>
            <person name="Cuvelier M.L."/>
            <person name="Derelle E."/>
            <person name="Everett M.V."/>
            <person name="Foulon E."/>
            <person name="Grimwood J."/>
            <person name="Gundlach H."/>
            <person name="Henrissat B."/>
            <person name="Napoli C."/>
            <person name="McDonald S.M."/>
            <person name="Parker M.S."/>
            <person name="Rombauts S."/>
            <person name="Salamov A."/>
            <person name="Von Dassow P."/>
            <person name="Badger J.H."/>
            <person name="Coutinho P.M."/>
            <person name="Demir E."/>
            <person name="Dubchak I."/>
            <person name="Gentemann C."/>
            <person name="Eikrem W."/>
            <person name="Gready J.E."/>
            <person name="John U."/>
            <person name="Lanier W."/>
            <person name="Lindquist E.A."/>
            <person name="Lucas S."/>
            <person name="Mayer K.F."/>
            <person name="Moreau H."/>
            <person name="Not F."/>
            <person name="Otillar R."/>
            <person name="Panaud O."/>
            <person name="Pangilinan J."/>
            <person name="Paulsen I."/>
            <person name="Piegu B."/>
            <person name="Poliakov A."/>
            <person name="Robbens S."/>
            <person name="Schmutz J."/>
            <person name="Toulza E."/>
            <person name="Wyss T."/>
            <person name="Zelensky A."/>
            <person name="Zhou K."/>
            <person name="Armbrust E.V."/>
            <person name="Bhattacharya D."/>
            <person name="Goodenough U.W."/>
            <person name="Van de Peer Y."/>
            <person name="Grigoriev I.V."/>
        </authorList>
    </citation>
    <scope>NUCLEOTIDE SEQUENCE [LARGE SCALE GENOMIC DNA]</scope>
    <source>
        <strain evidence="3">RCC299 / NOUM17</strain>
    </source>
</reference>
<evidence type="ECO:0000256" key="1">
    <source>
        <dbReference type="SAM" id="Coils"/>
    </source>
</evidence>
<dbReference type="InParanoid" id="C1E5J6"/>
<proteinExistence type="predicted"/>
<dbReference type="EMBL" id="CP001326">
    <property type="protein sequence ID" value="ACO63643.1"/>
    <property type="molecule type" value="Genomic_DNA"/>
</dbReference>
<evidence type="ECO:0000313" key="3">
    <source>
        <dbReference type="Proteomes" id="UP000002009"/>
    </source>
</evidence>